<dbReference type="PANTHER" id="PTHR24024">
    <property type="entry name" value="PULMONARY SURFACTANT-ASSOCIATED PROTEIN A"/>
    <property type="match status" value="1"/>
</dbReference>
<organism evidence="1 2">
    <name type="scientific">Holothuria leucospilota</name>
    <name type="common">Black long sea cucumber</name>
    <name type="synonym">Mertensiothuria leucospilota</name>
    <dbReference type="NCBI Taxonomy" id="206669"/>
    <lineage>
        <taxon>Eukaryota</taxon>
        <taxon>Metazoa</taxon>
        <taxon>Echinodermata</taxon>
        <taxon>Eleutherozoa</taxon>
        <taxon>Echinozoa</taxon>
        <taxon>Holothuroidea</taxon>
        <taxon>Aspidochirotacea</taxon>
        <taxon>Aspidochirotida</taxon>
        <taxon>Holothuriidae</taxon>
        <taxon>Holothuria</taxon>
    </lineage>
</organism>
<evidence type="ECO:0000313" key="1">
    <source>
        <dbReference type="EMBL" id="KAJ8038532.1"/>
    </source>
</evidence>
<sequence length="217" mass="23111">MPVILTKKERQRVAQSLYAGGAVTAQKLLTCCTARGGGGAAGFECNKRECSIAAGSRHRGLPGGGANILCLPPDPSFVNPVDGVGGTRAFLFSIEYQLSDYPAWQQNNFHDVPCAVCKATGRFSHVMIPAKQTCPSSEWTLEYRGYLMAERSLSVHHKSMFVCVDHDPKIVSSSSAADNQNSGRLALVEGKCSTTGGGLPCDTYPDGKEFTCAVCTL</sequence>
<dbReference type="GO" id="GO:0005615">
    <property type="term" value="C:extracellular space"/>
    <property type="evidence" value="ECO:0007669"/>
    <property type="project" value="TreeGrafter"/>
</dbReference>
<dbReference type="AlphaFoldDB" id="A0A9Q1H7H6"/>
<reference evidence="1" key="1">
    <citation type="submission" date="2021-10" db="EMBL/GenBank/DDBJ databases">
        <title>Tropical sea cucumber genome reveals ecological adaptation and Cuvierian tubules defense mechanism.</title>
        <authorList>
            <person name="Chen T."/>
        </authorList>
    </citation>
    <scope>NUCLEOTIDE SEQUENCE</scope>
    <source>
        <strain evidence="1">Nanhai2018</strain>
        <tissue evidence="1">Muscle</tissue>
    </source>
</reference>
<dbReference type="OrthoDB" id="6127486at2759"/>
<dbReference type="EMBL" id="JAIZAY010000007">
    <property type="protein sequence ID" value="KAJ8038532.1"/>
    <property type="molecule type" value="Genomic_DNA"/>
</dbReference>
<comment type="caution">
    <text evidence="1">The sequence shown here is derived from an EMBL/GenBank/DDBJ whole genome shotgun (WGS) entry which is preliminary data.</text>
</comment>
<accession>A0A9Q1H7H6</accession>
<evidence type="ECO:0008006" key="3">
    <source>
        <dbReference type="Google" id="ProtNLM"/>
    </source>
</evidence>
<evidence type="ECO:0000313" key="2">
    <source>
        <dbReference type="Proteomes" id="UP001152320"/>
    </source>
</evidence>
<dbReference type="Proteomes" id="UP001152320">
    <property type="component" value="Chromosome 7"/>
</dbReference>
<gene>
    <name evidence="1" type="ORF">HOLleu_15982</name>
</gene>
<keyword evidence="2" id="KW-1185">Reference proteome</keyword>
<name>A0A9Q1H7H6_HOLLE</name>
<dbReference type="PANTHER" id="PTHR24024:SF18">
    <property type="entry name" value="SHORT-CHAIN COLLAGEN C4-LIKE"/>
    <property type="match status" value="1"/>
</dbReference>
<protein>
    <recommendedName>
        <fullName evidence="3">Short-chain collagen C4-like</fullName>
    </recommendedName>
</protein>
<dbReference type="InterPro" id="IPR051077">
    <property type="entry name" value="Ca-dependent_lectin"/>
</dbReference>
<proteinExistence type="predicted"/>